<keyword evidence="2" id="KW-1185">Reference proteome</keyword>
<protein>
    <submittedName>
        <fullName evidence="1">Uncharacterized protein</fullName>
    </submittedName>
</protein>
<dbReference type="Proteomes" id="UP001434883">
    <property type="component" value="Unassembled WGS sequence"/>
</dbReference>
<dbReference type="EMBL" id="JAHRIN010002423">
    <property type="protein sequence ID" value="MEQ2192408.1"/>
    <property type="molecule type" value="Genomic_DNA"/>
</dbReference>
<sequence length="112" mass="12251">MADGAAVGGQRCSAVAARAVGIKEAERGGGTRRAGAAVESEAAEPGMRKIKKRRGCQASYNLRGISISKFHISQFSRFLPQFSEHYKHLGTKQLQCNKPLKSLLFKSLDWIM</sequence>
<name>A0ABV0Q9C8_9TELE</name>
<accession>A0ABV0Q9C8</accession>
<reference evidence="1 2" key="1">
    <citation type="submission" date="2021-06" db="EMBL/GenBank/DDBJ databases">
        <authorList>
            <person name="Palmer J.M."/>
        </authorList>
    </citation>
    <scope>NUCLEOTIDE SEQUENCE [LARGE SCALE GENOMIC DNA]</scope>
    <source>
        <strain evidence="1 2">XC_2019</strain>
        <tissue evidence="1">Muscle</tissue>
    </source>
</reference>
<organism evidence="1 2">
    <name type="scientific">Xenoophorus captivus</name>
    <dbReference type="NCBI Taxonomy" id="1517983"/>
    <lineage>
        <taxon>Eukaryota</taxon>
        <taxon>Metazoa</taxon>
        <taxon>Chordata</taxon>
        <taxon>Craniata</taxon>
        <taxon>Vertebrata</taxon>
        <taxon>Euteleostomi</taxon>
        <taxon>Actinopterygii</taxon>
        <taxon>Neopterygii</taxon>
        <taxon>Teleostei</taxon>
        <taxon>Neoteleostei</taxon>
        <taxon>Acanthomorphata</taxon>
        <taxon>Ovalentaria</taxon>
        <taxon>Atherinomorphae</taxon>
        <taxon>Cyprinodontiformes</taxon>
        <taxon>Goodeidae</taxon>
        <taxon>Xenoophorus</taxon>
    </lineage>
</organism>
<gene>
    <name evidence="1" type="ORF">XENOCAPTIV_011324</name>
</gene>
<evidence type="ECO:0000313" key="1">
    <source>
        <dbReference type="EMBL" id="MEQ2192408.1"/>
    </source>
</evidence>
<proteinExistence type="predicted"/>
<evidence type="ECO:0000313" key="2">
    <source>
        <dbReference type="Proteomes" id="UP001434883"/>
    </source>
</evidence>
<comment type="caution">
    <text evidence="1">The sequence shown here is derived from an EMBL/GenBank/DDBJ whole genome shotgun (WGS) entry which is preliminary data.</text>
</comment>